<dbReference type="Pfam" id="PF00702">
    <property type="entry name" value="Hydrolase"/>
    <property type="match status" value="1"/>
</dbReference>
<dbReference type="SFLD" id="SFLDG01129">
    <property type="entry name" value="C1.5:_HAD__Beta-PGM__Phosphata"/>
    <property type="match status" value="1"/>
</dbReference>
<dbReference type="InterPro" id="IPR006439">
    <property type="entry name" value="HAD-SF_hydro_IA"/>
</dbReference>
<dbReference type="SUPFAM" id="SSF56784">
    <property type="entry name" value="HAD-like"/>
    <property type="match status" value="1"/>
</dbReference>
<organism evidence="1 2">
    <name type="scientific">Pendulispora brunnea</name>
    <dbReference type="NCBI Taxonomy" id="2905690"/>
    <lineage>
        <taxon>Bacteria</taxon>
        <taxon>Pseudomonadati</taxon>
        <taxon>Myxococcota</taxon>
        <taxon>Myxococcia</taxon>
        <taxon>Myxococcales</taxon>
        <taxon>Sorangiineae</taxon>
        <taxon>Pendulisporaceae</taxon>
        <taxon>Pendulispora</taxon>
    </lineage>
</organism>
<evidence type="ECO:0000313" key="2">
    <source>
        <dbReference type="Proteomes" id="UP001379533"/>
    </source>
</evidence>
<dbReference type="Gene3D" id="3.40.50.1000">
    <property type="entry name" value="HAD superfamily/HAD-like"/>
    <property type="match status" value="1"/>
</dbReference>
<sequence length="247" mass="26569">MIDRALVERVDLLCLDAGNTVIFLDHARIARFLESRGVDAEIDALIQAEGSAKRGLAGDGSGEVVAFSWPHEREPGGAEWGKVMGTIMALGARAPRERVPELLAALWEEHLRFNLYSRVPEGLPAAISRLRSAGVKVAIISNSEGRLASLFEELGILACFDRVVDSSVVGVAKPDPRIFSFATEAFGISPDRTLHLGDTFATDIAGARAAGIRTALIDPFLHYPGLYLDVPRVDSVAQVSDAILALR</sequence>
<dbReference type="PRINTS" id="PR00413">
    <property type="entry name" value="HADHALOGNASE"/>
</dbReference>
<dbReference type="NCBIfam" id="TIGR01549">
    <property type="entry name" value="HAD-SF-IA-v1"/>
    <property type="match status" value="1"/>
</dbReference>
<keyword evidence="2" id="KW-1185">Reference proteome</keyword>
<dbReference type="NCBIfam" id="TIGR01509">
    <property type="entry name" value="HAD-SF-IA-v3"/>
    <property type="match status" value="1"/>
</dbReference>
<accession>A0ABZ2K7W5</accession>
<dbReference type="RefSeq" id="WP_394843813.1">
    <property type="nucleotide sequence ID" value="NZ_CP089982.1"/>
</dbReference>
<dbReference type="InterPro" id="IPR023214">
    <property type="entry name" value="HAD_sf"/>
</dbReference>
<gene>
    <name evidence="1" type="ORF">LZC95_43030</name>
</gene>
<proteinExistence type="predicted"/>
<evidence type="ECO:0000313" key="1">
    <source>
        <dbReference type="EMBL" id="WXA93215.1"/>
    </source>
</evidence>
<dbReference type="PANTHER" id="PTHR46649:SF4">
    <property type="entry name" value="HALOACID DEHALOGENASE-LIKE HYDROLASE (HAD) SUPERFAMILY PROTEIN"/>
    <property type="match status" value="1"/>
</dbReference>
<dbReference type="Proteomes" id="UP001379533">
    <property type="component" value="Chromosome"/>
</dbReference>
<dbReference type="GO" id="GO:0016787">
    <property type="term" value="F:hydrolase activity"/>
    <property type="evidence" value="ECO:0007669"/>
    <property type="project" value="UniProtKB-KW"/>
</dbReference>
<name>A0ABZ2K7W5_9BACT</name>
<dbReference type="InterPro" id="IPR036412">
    <property type="entry name" value="HAD-like_sf"/>
</dbReference>
<dbReference type="PANTHER" id="PTHR46649">
    <property type="match status" value="1"/>
</dbReference>
<reference evidence="1 2" key="1">
    <citation type="submission" date="2021-12" db="EMBL/GenBank/DDBJ databases">
        <title>Discovery of the Pendulisporaceae a myxobacterial family with distinct sporulation behavior and unique specialized metabolism.</title>
        <authorList>
            <person name="Garcia R."/>
            <person name="Popoff A."/>
            <person name="Bader C.D."/>
            <person name="Loehr J."/>
            <person name="Walesch S."/>
            <person name="Walt C."/>
            <person name="Boldt J."/>
            <person name="Bunk B."/>
            <person name="Haeckl F.J.F.P.J."/>
            <person name="Gunesch A.P."/>
            <person name="Birkelbach J."/>
            <person name="Nuebel U."/>
            <person name="Pietschmann T."/>
            <person name="Bach T."/>
            <person name="Mueller R."/>
        </authorList>
    </citation>
    <scope>NUCLEOTIDE SEQUENCE [LARGE SCALE GENOMIC DNA]</scope>
    <source>
        <strain evidence="1 2">MSr12523</strain>
    </source>
</reference>
<dbReference type="EMBL" id="CP089982">
    <property type="protein sequence ID" value="WXA93215.1"/>
    <property type="molecule type" value="Genomic_DNA"/>
</dbReference>
<keyword evidence="1" id="KW-0378">Hydrolase</keyword>
<dbReference type="SFLD" id="SFLDS00003">
    <property type="entry name" value="Haloacid_Dehalogenase"/>
    <property type="match status" value="1"/>
</dbReference>
<protein>
    <submittedName>
        <fullName evidence="1">HAD-IA family hydrolase</fullName>
    </submittedName>
</protein>